<feature type="region of interest" description="Disordered" evidence="5">
    <location>
        <begin position="122"/>
        <end position="154"/>
    </location>
</feature>
<feature type="compositionally biased region" description="Basic and acidic residues" evidence="5">
    <location>
        <begin position="122"/>
        <end position="136"/>
    </location>
</feature>
<dbReference type="AlphaFoldDB" id="D7G9G5"/>
<keyword evidence="7" id="KW-1185">Reference proteome</keyword>
<keyword evidence="3" id="KW-0687">Ribonucleoprotein</keyword>
<keyword evidence="2" id="KW-0689">Ribosomal protein</keyword>
<dbReference type="EMBL" id="FN649222">
    <property type="protein sequence ID" value="CBJ28305.1"/>
    <property type="molecule type" value="Genomic_DNA"/>
</dbReference>
<dbReference type="GO" id="GO:0003735">
    <property type="term" value="F:structural constituent of ribosome"/>
    <property type="evidence" value="ECO:0007669"/>
    <property type="project" value="InterPro"/>
</dbReference>
<dbReference type="SUPFAM" id="SSF143800">
    <property type="entry name" value="L28p-like"/>
    <property type="match status" value="1"/>
</dbReference>
<evidence type="ECO:0000313" key="6">
    <source>
        <dbReference type="EMBL" id="CBJ28305.1"/>
    </source>
</evidence>
<reference evidence="6 7" key="1">
    <citation type="journal article" date="2010" name="Nature">
        <title>The Ectocarpus genome and the independent evolution of multicellularity in brown algae.</title>
        <authorList>
            <person name="Cock J.M."/>
            <person name="Sterck L."/>
            <person name="Rouze P."/>
            <person name="Scornet D."/>
            <person name="Allen A.E."/>
            <person name="Amoutzias G."/>
            <person name="Anthouard V."/>
            <person name="Artiguenave F."/>
            <person name="Aury J.M."/>
            <person name="Badger J.H."/>
            <person name="Beszteri B."/>
            <person name="Billiau K."/>
            <person name="Bonnet E."/>
            <person name="Bothwell J.H."/>
            <person name="Bowler C."/>
            <person name="Boyen C."/>
            <person name="Brownlee C."/>
            <person name="Carrano C.J."/>
            <person name="Charrier B."/>
            <person name="Cho G.Y."/>
            <person name="Coelho S.M."/>
            <person name="Collen J."/>
            <person name="Corre E."/>
            <person name="Da Silva C."/>
            <person name="Delage L."/>
            <person name="Delaroque N."/>
            <person name="Dittami S.M."/>
            <person name="Doulbeau S."/>
            <person name="Elias M."/>
            <person name="Farnham G."/>
            <person name="Gachon C.M."/>
            <person name="Gschloessl B."/>
            <person name="Heesch S."/>
            <person name="Jabbari K."/>
            <person name="Jubin C."/>
            <person name="Kawai H."/>
            <person name="Kimura K."/>
            <person name="Kloareg B."/>
            <person name="Kupper F.C."/>
            <person name="Lang D."/>
            <person name="Le Bail A."/>
            <person name="Leblanc C."/>
            <person name="Lerouge P."/>
            <person name="Lohr M."/>
            <person name="Lopez P.J."/>
            <person name="Martens C."/>
            <person name="Maumus F."/>
            <person name="Michel G."/>
            <person name="Miranda-Saavedra D."/>
            <person name="Morales J."/>
            <person name="Moreau H."/>
            <person name="Motomura T."/>
            <person name="Nagasato C."/>
            <person name="Napoli C.A."/>
            <person name="Nelson D.R."/>
            <person name="Nyvall-Collen P."/>
            <person name="Peters A.F."/>
            <person name="Pommier C."/>
            <person name="Potin P."/>
            <person name="Poulain J."/>
            <person name="Quesneville H."/>
            <person name="Read B."/>
            <person name="Rensing S.A."/>
            <person name="Ritter A."/>
            <person name="Rousvoal S."/>
            <person name="Samanta M."/>
            <person name="Samson G."/>
            <person name="Schroeder D.C."/>
            <person name="Segurens B."/>
            <person name="Strittmatter M."/>
            <person name="Tonon T."/>
            <person name="Tregear J.W."/>
            <person name="Valentin K."/>
            <person name="von Dassow P."/>
            <person name="Yamagishi T."/>
            <person name="Van de Peer Y."/>
            <person name="Wincker P."/>
        </authorList>
    </citation>
    <scope>NUCLEOTIDE SEQUENCE [LARGE SCALE GENOMIC DNA]</scope>
    <source>
        <strain evidence="7">Ec32 / CCAP1310/4</strain>
    </source>
</reference>
<accession>D7G9G5</accession>
<gene>
    <name evidence="6" type="ORF">Esi_0098_0052</name>
</gene>
<comment type="similarity">
    <text evidence="1">Belongs to the bacterial ribosomal protein bL28 family.</text>
</comment>
<proteinExistence type="inferred from homology"/>
<evidence type="ECO:0000256" key="5">
    <source>
        <dbReference type="SAM" id="MobiDB-lite"/>
    </source>
</evidence>
<evidence type="ECO:0000313" key="7">
    <source>
        <dbReference type="Proteomes" id="UP000002630"/>
    </source>
</evidence>
<evidence type="ECO:0000256" key="1">
    <source>
        <dbReference type="ARBA" id="ARBA00008760"/>
    </source>
</evidence>
<evidence type="ECO:0000256" key="3">
    <source>
        <dbReference type="ARBA" id="ARBA00023274"/>
    </source>
</evidence>
<dbReference type="STRING" id="2880.D7G9G5"/>
<sequence length="154" mass="16954">MSLLRRNTVGCLQTLARGCKNPKKPQHSKRSQIGLYAGKDIGFGNTISFSHKKNRRTWKPNVQKKALYSETLDEWIKFSLTTHALRCVDRAGGIDRYLLKTPDEWLNSVQGSKAKRKIEEALAARGDSSGELHAGEGEGGADAGLRTEGGRQSS</sequence>
<dbReference type="InterPro" id="IPR037147">
    <property type="entry name" value="Ribosomal_bL28_sf"/>
</dbReference>
<dbReference type="HAMAP" id="MF_00373">
    <property type="entry name" value="Ribosomal_bL28"/>
    <property type="match status" value="1"/>
</dbReference>
<name>D7G9G5_ECTSI</name>
<dbReference type="FunFam" id="2.30.170.40:FF:000003">
    <property type="entry name" value="54S ribosomal protein L24"/>
    <property type="match status" value="1"/>
</dbReference>
<dbReference type="GO" id="GO:0005762">
    <property type="term" value="C:mitochondrial large ribosomal subunit"/>
    <property type="evidence" value="ECO:0007669"/>
    <property type="project" value="TreeGrafter"/>
</dbReference>
<dbReference type="OrthoDB" id="361870at2759"/>
<evidence type="ECO:0000256" key="2">
    <source>
        <dbReference type="ARBA" id="ARBA00022980"/>
    </source>
</evidence>
<dbReference type="PANTHER" id="PTHR13528">
    <property type="entry name" value="39S RIBOSOMAL PROTEIN L28, MITOCHONDRIAL"/>
    <property type="match status" value="1"/>
</dbReference>
<dbReference type="Pfam" id="PF00830">
    <property type="entry name" value="Ribosomal_L28"/>
    <property type="match status" value="1"/>
</dbReference>
<organism evidence="6 7">
    <name type="scientific">Ectocarpus siliculosus</name>
    <name type="common">Brown alga</name>
    <name type="synonym">Conferva siliculosa</name>
    <dbReference type="NCBI Taxonomy" id="2880"/>
    <lineage>
        <taxon>Eukaryota</taxon>
        <taxon>Sar</taxon>
        <taxon>Stramenopiles</taxon>
        <taxon>Ochrophyta</taxon>
        <taxon>PX clade</taxon>
        <taxon>Phaeophyceae</taxon>
        <taxon>Ectocarpales</taxon>
        <taxon>Ectocarpaceae</taxon>
        <taxon>Ectocarpus</taxon>
    </lineage>
</organism>
<dbReference type="EMBL" id="FN649747">
    <property type="protein sequence ID" value="CBJ28305.1"/>
    <property type="molecule type" value="Genomic_DNA"/>
</dbReference>
<dbReference type="PANTHER" id="PTHR13528:SF2">
    <property type="entry name" value="LARGE RIBOSOMAL SUBUNIT PROTEIN BL28M"/>
    <property type="match status" value="1"/>
</dbReference>
<dbReference type="InterPro" id="IPR026569">
    <property type="entry name" value="Ribosomal_bL28"/>
</dbReference>
<dbReference type="Proteomes" id="UP000002630">
    <property type="component" value="Linkage Group LG22"/>
</dbReference>
<evidence type="ECO:0000256" key="4">
    <source>
        <dbReference type="ARBA" id="ARBA00035269"/>
    </source>
</evidence>
<dbReference type="OMA" id="KVNHQWK"/>
<protein>
    <recommendedName>
        <fullName evidence="4">Large ribosomal subunit protein bL28m</fullName>
    </recommendedName>
</protein>
<dbReference type="Gene3D" id="2.30.170.40">
    <property type="entry name" value="Ribosomal protein L28/L24"/>
    <property type="match status" value="1"/>
</dbReference>
<dbReference type="InParanoid" id="D7G9G5"/>
<dbReference type="eggNOG" id="KOG3278">
    <property type="taxonomic scope" value="Eukaryota"/>
</dbReference>
<dbReference type="InterPro" id="IPR034704">
    <property type="entry name" value="Ribosomal_bL28/bL31-like_sf"/>
</dbReference>